<feature type="active site" evidence="3">
    <location>
        <position position="15"/>
    </location>
</feature>
<sequence>MQKIIPHHIIAIGASAGGMEEINLFFDHTPLDGVTYVIIQHLSSDFKSRMVELLGKHSKLVVSEAVDGSELKSNQVYLIPNDKFMTISGGRLRLSDKTKVKGPHLTINAFFNSLAEDCGNKAIGIVLSGLGADGTEGIKNIKKAGGMVIARNPETSEFNSMPSHAIATGLVDFILEPAAMPDVIEDYVKEGLTVLTEHPHDEKNIKEIVELIKERSPLDFSDYKLPTILRRTKRRANEGNFLSLEKYLTFLKSNTEEVEALAKDFLISVTSFFRDKEAFGFIQKKILPVVLEKVVPGEELKMWVAGCATGEEAYSMAILVAEQLTGKYKDVVVKIFATDIDSVAMAHAGKGIYNKDIAKQVSEERLEKYFIKEGECYRVKPEIRNMVIFAQHDLVKNPPYCNMNFISCRNLLIYMAPVLQKKIFSMMLFGLKMDGYLFLGSSENPIPIIKNLEVVNKKWKIYRNLKARREVSFDAFTLPELLDIKRTPAIRREENTLSNSNTVSEAMNTQLAEQQDYFAVCIDDNNSVVKSYGNTKFLIKQHFNLNLPEQLPKPLAVAFSTLKRKVDQTGEPATLSGIKIRHEGVVVKVTLAIDRLKVNKNEQKLLMVTLCSDAQQNSAIADDSIFDEKIYQDQYTLNLEEELKELQVKLHSAYERLDASNENMQSFNEELISANEEMQSTNEEMQSVNEELHTINADYQLKNKELLEINDDLNNYFRSNVNGQLFINNDLLLMKFSPGAVKQINLLETDIGRPLSNISTNIKFETIIEDIKQVLAKGTVITKEIQTNNGKWYQIMTMPYVQLIDEKRNGAIVTFNDITELKFTQVELDRKNKSLERINADLDNFVHTASHDLLAPLANIETSIGVMNLIKVTDPGLSKFITIINSSVRKFRTLINDISVIARIEGDMISMEMVNMEEIIANIEWSLEARIKKTGALITKNLEVKEVLFSKKNLRSILYNLVANGIKFTNGNIPLIHIAIFKDAEHIILTVNDNGIGIAKNQVDIIFSMYGRLNKELEGQGIGLYLAKKIIDAANGNITVDSEMGKGSTFSIFLPLPVMVAG</sequence>
<accession>A0A3S3VIS5</accession>
<evidence type="ECO:0000256" key="1">
    <source>
        <dbReference type="ARBA" id="ARBA00000085"/>
    </source>
</evidence>
<feature type="active site" evidence="3">
    <location>
        <position position="41"/>
    </location>
</feature>
<dbReference type="Pfam" id="PF01739">
    <property type="entry name" value="CheR"/>
    <property type="match status" value="1"/>
</dbReference>
<dbReference type="Gene3D" id="3.30.565.10">
    <property type="entry name" value="Histidine kinase-like ATPase, C-terminal domain"/>
    <property type="match status" value="1"/>
</dbReference>
<dbReference type="Gene3D" id="3.40.50.150">
    <property type="entry name" value="Vaccinia Virus protein VP39"/>
    <property type="match status" value="1"/>
</dbReference>
<dbReference type="SUPFAM" id="SSF55874">
    <property type="entry name" value="ATPase domain of HSP90 chaperone/DNA topoisomerase II/histidine kinase"/>
    <property type="match status" value="1"/>
</dbReference>
<evidence type="ECO:0000256" key="2">
    <source>
        <dbReference type="ARBA" id="ARBA00012438"/>
    </source>
</evidence>
<dbReference type="PRINTS" id="PR00996">
    <property type="entry name" value="CHERMTFRASE"/>
</dbReference>
<dbReference type="SUPFAM" id="SSF47757">
    <property type="entry name" value="Chemotaxis receptor methyltransferase CheR, N-terminal domain"/>
    <property type="match status" value="1"/>
</dbReference>
<gene>
    <name evidence="8" type="ORF">EPL05_09945</name>
</gene>
<dbReference type="SUPFAM" id="SSF47384">
    <property type="entry name" value="Homodimeric domain of signal transducing histidine kinase"/>
    <property type="match status" value="1"/>
</dbReference>
<dbReference type="Pfam" id="PF02518">
    <property type="entry name" value="HATPase_c"/>
    <property type="match status" value="1"/>
</dbReference>
<keyword evidence="3" id="KW-0378">Hydrolase</keyword>
<feature type="domain" description="CheB-type methylesterase" evidence="6">
    <location>
        <begin position="6"/>
        <end position="191"/>
    </location>
</feature>
<evidence type="ECO:0000259" key="6">
    <source>
        <dbReference type="PROSITE" id="PS50122"/>
    </source>
</evidence>
<dbReference type="Gene3D" id="3.30.450.20">
    <property type="entry name" value="PAS domain"/>
    <property type="match status" value="1"/>
</dbReference>
<evidence type="ECO:0000259" key="7">
    <source>
        <dbReference type="PROSITE" id="PS50123"/>
    </source>
</evidence>
<keyword evidence="3" id="KW-0145">Chemotaxis</keyword>
<dbReference type="InterPro" id="IPR003594">
    <property type="entry name" value="HATPase_dom"/>
</dbReference>
<dbReference type="Pfam" id="PF03705">
    <property type="entry name" value="CheR_N"/>
    <property type="match status" value="1"/>
</dbReference>
<dbReference type="SUPFAM" id="SSF52738">
    <property type="entry name" value="Methylesterase CheB, C-terminal domain"/>
    <property type="match status" value="1"/>
</dbReference>
<evidence type="ECO:0000259" key="5">
    <source>
        <dbReference type="PROSITE" id="PS50109"/>
    </source>
</evidence>
<dbReference type="RefSeq" id="WP_128533781.1">
    <property type="nucleotide sequence ID" value="NZ_SBIW01000003.1"/>
</dbReference>
<dbReference type="GO" id="GO:0006935">
    <property type="term" value="P:chemotaxis"/>
    <property type="evidence" value="ECO:0007669"/>
    <property type="project" value="UniProtKB-UniRule"/>
</dbReference>
<dbReference type="SMART" id="SM00388">
    <property type="entry name" value="HisKA"/>
    <property type="match status" value="1"/>
</dbReference>
<dbReference type="CDD" id="cd00082">
    <property type="entry name" value="HisKA"/>
    <property type="match status" value="1"/>
</dbReference>
<keyword evidence="4" id="KW-0175">Coiled coil</keyword>
<feature type="active site" evidence="3">
    <location>
        <position position="133"/>
    </location>
</feature>
<dbReference type="InterPro" id="IPR050903">
    <property type="entry name" value="Bact_Chemotaxis_MeTrfase"/>
</dbReference>
<dbReference type="GO" id="GO:0005737">
    <property type="term" value="C:cytoplasm"/>
    <property type="evidence" value="ECO:0007669"/>
    <property type="project" value="InterPro"/>
</dbReference>
<dbReference type="InterPro" id="IPR036097">
    <property type="entry name" value="HisK_dim/P_sf"/>
</dbReference>
<name>A0A3S3VIS5_9SPHI</name>
<dbReference type="Proteomes" id="UP000286701">
    <property type="component" value="Unassembled WGS sequence"/>
</dbReference>
<dbReference type="GO" id="GO:0008757">
    <property type="term" value="F:S-adenosylmethionine-dependent methyltransferase activity"/>
    <property type="evidence" value="ECO:0007669"/>
    <property type="project" value="InterPro"/>
</dbReference>
<dbReference type="EC" id="2.7.13.3" evidence="2"/>
<dbReference type="InterPro" id="IPR035909">
    <property type="entry name" value="CheB_C"/>
</dbReference>
<dbReference type="InterPro" id="IPR022642">
    <property type="entry name" value="CheR_C"/>
</dbReference>
<reference evidence="8 9" key="1">
    <citation type="submission" date="2019-01" db="EMBL/GenBank/DDBJ databases">
        <title>Mucilaginibacter antarcticum sp. nov., isolated from antarctic soil.</title>
        <authorList>
            <person name="Yan Y.-Q."/>
            <person name="Du Z.-J."/>
        </authorList>
    </citation>
    <scope>NUCLEOTIDE SEQUENCE [LARGE SCALE GENOMIC DNA]</scope>
    <source>
        <strain evidence="8 9">F01003</strain>
    </source>
</reference>
<dbReference type="AlphaFoldDB" id="A0A3S3VIS5"/>
<dbReference type="InterPro" id="IPR005467">
    <property type="entry name" value="His_kinase_dom"/>
</dbReference>
<dbReference type="SUPFAM" id="SSF53335">
    <property type="entry name" value="S-adenosyl-L-methionine-dependent methyltransferases"/>
    <property type="match status" value="1"/>
</dbReference>
<comment type="catalytic activity">
    <reaction evidence="1">
        <text>ATP + protein L-histidine = ADP + protein N-phospho-L-histidine.</text>
        <dbReference type="EC" id="2.7.13.3"/>
    </reaction>
</comment>
<dbReference type="InterPro" id="IPR036890">
    <property type="entry name" value="HATPase_C_sf"/>
</dbReference>
<keyword evidence="9" id="KW-1185">Reference proteome</keyword>
<dbReference type="Pfam" id="PF01339">
    <property type="entry name" value="CheB_methylest"/>
    <property type="match status" value="1"/>
</dbReference>
<dbReference type="Gene3D" id="3.40.50.180">
    <property type="entry name" value="Methylesterase CheB, C-terminal domain"/>
    <property type="match status" value="1"/>
</dbReference>
<dbReference type="SMART" id="SM00387">
    <property type="entry name" value="HATPase_c"/>
    <property type="match status" value="1"/>
</dbReference>
<dbReference type="Pfam" id="PF13596">
    <property type="entry name" value="PAS_10"/>
    <property type="match status" value="1"/>
</dbReference>
<feature type="domain" description="Histidine kinase" evidence="5">
    <location>
        <begin position="848"/>
        <end position="1058"/>
    </location>
</feature>
<organism evidence="8 9">
    <name type="scientific">Mucilaginibacter gilvus</name>
    <dbReference type="NCBI Taxonomy" id="2305909"/>
    <lineage>
        <taxon>Bacteria</taxon>
        <taxon>Pseudomonadati</taxon>
        <taxon>Bacteroidota</taxon>
        <taxon>Sphingobacteriia</taxon>
        <taxon>Sphingobacteriales</taxon>
        <taxon>Sphingobacteriaceae</taxon>
        <taxon>Mucilaginibacter</taxon>
    </lineage>
</organism>
<dbReference type="GO" id="GO:0000155">
    <property type="term" value="F:phosphorelay sensor kinase activity"/>
    <property type="evidence" value="ECO:0007669"/>
    <property type="project" value="InterPro"/>
</dbReference>
<dbReference type="InterPro" id="IPR000673">
    <property type="entry name" value="Sig_transdc_resp-reg_Me-estase"/>
</dbReference>
<dbReference type="InterPro" id="IPR003661">
    <property type="entry name" value="HisK_dim/P_dom"/>
</dbReference>
<dbReference type="PROSITE" id="PS50109">
    <property type="entry name" value="HIS_KIN"/>
    <property type="match status" value="1"/>
</dbReference>
<comment type="caution">
    <text evidence="8">The sequence shown here is derived from an EMBL/GenBank/DDBJ whole genome shotgun (WGS) entry which is preliminary data.</text>
</comment>
<evidence type="ECO:0000313" key="9">
    <source>
        <dbReference type="Proteomes" id="UP000286701"/>
    </source>
</evidence>
<protein>
    <recommendedName>
        <fullName evidence="2">histidine kinase</fullName>
        <ecNumber evidence="2">2.7.13.3</ecNumber>
    </recommendedName>
</protein>
<feature type="domain" description="CheR-type methyltransferase" evidence="7">
    <location>
        <begin position="193"/>
        <end position="443"/>
    </location>
</feature>
<dbReference type="PANTHER" id="PTHR24422">
    <property type="entry name" value="CHEMOTAXIS PROTEIN METHYLTRANSFERASE"/>
    <property type="match status" value="1"/>
</dbReference>
<evidence type="ECO:0000256" key="4">
    <source>
        <dbReference type="SAM" id="Coils"/>
    </source>
</evidence>
<dbReference type="InterPro" id="IPR029063">
    <property type="entry name" value="SAM-dependent_MTases_sf"/>
</dbReference>
<dbReference type="OrthoDB" id="9813151at2"/>
<dbReference type="PROSITE" id="PS50123">
    <property type="entry name" value="CHER"/>
    <property type="match status" value="1"/>
</dbReference>
<dbReference type="PROSITE" id="PS50122">
    <property type="entry name" value="CHEB"/>
    <property type="match status" value="1"/>
</dbReference>
<dbReference type="InterPro" id="IPR022641">
    <property type="entry name" value="CheR_N"/>
</dbReference>
<proteinExistence type="predicted"/>
<dbReference type="GO" id="GO:0000156">
    <property type="term" value="F:phosphorelay response regulator activity"/>
    <property type="evidence" value="ECO:0007669"/>
    <property type="project" value="InterPro"/>
</dbReference>
<dbReference type="GO" id="GO:0008984">
    <property type="term" value="F:protein-glutamate methylesterase activity"/>
    <property type="evidence" value="ECO:0007669"/>
    <property type="project" value="InterPro"/>
</dbReference>
<feature type="coiled-coil region" evidence="4">
    <location>
        <begin position="636"/>
        <end position="698"/>
    </location>
</feature>
<dbReference type="Gene3D" id="1.10.287.130">
    <property type="match status" value="1"/>
</dbReference>
<evidence type="ECO:0000313" key="8">
    <source>
        <dbReference type="EMBL" id="RWY54346.1"/>
    </source>
</evidence>
<evidence type="ECO:0000256" key="3">
    <source>
        <dbReference type="PROSITE-ProRule" id="PRU00050"/>
    </source>
</evidence>
<dbReference type="CDD" id="cd16434">
    <property type="entry name" value="CheB-CheR_fusion"/>
    <property type="match status" value="1"/>
</dbReference>
<dbReference type="PANTHER" id="PTHR24422:SF27">
    <property type="entry name" value="PROTEIN-GLUTAMATE O-METHYLTRANSFERASE"/>
    <property type="match status" value="1"/>
</dbReference>
<dbReference type="InterPro" id="IPR000780">
    <property type="entry name" value="CheR_MeTrfase"/>
</dbReference>
<dbReference type="SMART" id="SM00138">
    <property type="entry name" value="MeTrc"/>
    <property type="match status" value="1"/>
</dbReference>
<dbReference type="EMBL" id="SBIW01000003">
    <property type="protein sequence ID" value="RWY54346.1"/>
    <property type="molecule type" value="Genomic_DNA"/>
</dbReference>